<dbReference type="GO" id="GO:0006508">
    <property type="term" value="P:proteolysis"/>
    <property type="evidence" value="ECO:0007669"/>
    <property type="project" value="UniProtKB-KW"/>
</dbReference>
<dbReference type="Gene3D" id="3.40.390.10">
    <property type="entry name" value="Collagenase (Catalytic Domain)"/>
    <property type="match status" value="1"/>
</dbReference>
<evidence type="ECO:0000256" key="6">
    <source>
        <dbReference type="ARBA" id="ARBA00022801"/>
    </source>
</evidence>
<gene>
    <name evidence="12" type="ORF">LEL_08817</name>
</gene>
<dbReference type="Proteomes" id="UP000076881">
    <property type="component" value="Unassembled WGS sequence"/>
</dbReference>
<dbReference type="InterPro" id="IPR024079">
    <property type="entry name" value="MetalloPept_cat_dom_sf"/>
</dbReference>
<sequence>MMFFEPFFAAAYIAVAVAGASAVPNTQGNLFGCGTPAMNESQKAVVQEMLMQETQIRAHNAASINVETYIHIVAVNKTRAGGYIDRPTVIQQVKVLNDNFAPSGISFTLRDIDWTIDSDWSENRDEATMKEKLRKGTYSTLNLYYVVSLGGSSLGVCYYPLDALPGSGAFQRDGCSILHTTVPGGSLTNYNEGKTTTHEVGHWFGLVHTFGEFGNGCYGNGDYVDDTPAQKARSKGCPTGIDTCPDLPGLDPIHNYMDYSYDSCYEEFTAGQMTRMKNMWAKYRQGQ</sequence>
<keyword evidence="6" id="KW-0378">Hydrolase</keyword>
<evidence type="ECO:0000256" key="3">
    <source>
        <dbReference type="ARBA" id="ARBA00022670"/>
    </source>
</evidence>
<dbReference type="GO" id="GO:0008237">
    <property type="term" value="F:metallopeptidase activity"/>
    <property type="evidence" value="ECO:0007669"/>
    <property type="project" value="UniProtKB-KW"/>
</dbReference>
<dbReference type="EMBL" id="AZHF01000007">
    <property type="protein sequence ID" value="OAA73033.1"/>
    <property type="molecule type" value="Genomic_DNA"/>
</dbReference>
<keyword evidence="3 12" id="KW-0645">Protease</keyword>
<evidence type="ECO:0000256" key="1">
    <source>
        <dbReference type="ARBA" id="ARBA00003174"/>
    </source>
</evidence>
<dbReference type="AlphaFoldDB" id="A0A168DUW3"/>
<keyword evidence="9" id="KW-1015">Disulfide bond</keyword>
<keyword evidence="7" id="KW-0862">Zinc</keyword>
<comment type="similarity">
    <text evidence="2">Belongs to the peptidase M43B family.</text>
</comment>
<dbReference type="Pfam" id="PF05572">
    <property type="entry name" value="Peptidase_M43"/>
    <property type="match status" value="1"/>
</dbReference>
<evidence type="ECO:0000256" key="7">
    <source>
        <dbReference type="ARBA" id="ARBA00022833"/>
    </source>
</evidence>
<dbReference type="CDD" id="cd04275">
    <property type="entry name" value="ZnMc_pappalysin_like"/>
    <property type="match status" value="1"/>
</dbReference>
<feature type="chain" id="PRO_5007896323" evidence="10">
    <location>
        <begin position="23"/>
        <end position="287"/>
    </location>
</feature>
<evidence type="ECO:0000256" key="4">
    <source>
        <dbReference type="ARBA" id="ARBA00022723"/>
    </source>
</evidence>
<evidence type="ECO:0000256" key="10">
    <source>
        <dbReference type="SAM" id="SignalP"/>
    </source>
</evidence>
<evidence type="ECO:0000256" key="5">
    <source>
        <dbReference type="ARBA" id="ARBA00022729"/>
    </source>
</evidence>
<comment type="caution">
    <text evidence="12">The sequence shown here is derived from an EMBL/GenBank/DDBJ whole genome shotgun (WGS) entry which is preliminary data.</text>
</comment>
<accession>A0A168DUW3</accession>
<evidence type="ECO:0000256" key="8">
    <source>
        <dbReference type="ARBA" id="ARBA00023049"/>
    </source>
</evidence>
<dbReference type="OrthoDB" id="536211at2759"/>
<proteinExistence type="inferred from homology"/>
<dbReference type="PANTHER" id="PTHR47466:SF1">
    <property type="entry name" value="METALLOPROTEASE MEP1 (AFU_ORTHOLOGUE AFUA_1G07730)-RELATED"/>
    <property type="match status" value="1"/>
</dbReference>
<dbReference type="GO" id="GO:0046872">
    <property type="term" value="F:metal ion binding"/>
    <property type="evidence" value="ECO:0007669"/>
    <property type="project" value="UniProtKB-KW"/>
</dbReference>
<name>A0A168DUW3_CORDF</name>
<evidence type="ECO:0000259" key="11">
    <source>
        <dbReference type="Pfam" id="PF05572"/>
    </source>
</evidence>
<dbReference type="SUPFAM" id="SSF55486">
    <property type="entry name" value="Metalloproteases ('zincins'), catalytic domain"/>
    <property type="match status" value="1"/>
</dbReference>
<evidence type="ECO:0000313" key="13">
    <source>
        <dbReference type="Proteomes" id="UP000076881"/>
    </source>
</evidence>
<keyword evidence="8 12" id="KW-0482">Metalloprotease</keyword>
<evidence type="ECO:0000256" key="2">
    <source>
        <dbReference type="ARBA" id="ARBA00008721"/>
    </source>
</evidence>
<dbReference type="InterPro" id="IPR008754">
    <property type="entry name" value="Peptidase_M43"/>
</dbReference>
<protein>
    <submittedName>
        <fullName evidence="12">Metalloprotease</fullName>
    </submittedName>
</protein>
<keyword evidence="5 10" id="KW-0732">Signal</keyword>
<organism evidence="12 13">
    <name type="scientific">Akanthomyces lecanii RCEF 1005</name>
    <dbReference type="NCBI Taxonomy" id="1081108"/>
    <lineage>
        <taxon>Eukaryota</taxon>
        <taxon>Fungi</taxon>
        <taxon>Dikarya</taxon>
        <taxon>Ascomycota</taxon>
        <taxon>Pezizomycotina</taxon>
        <taxon>Sordariomycetes</taxon>
        <taxon>Hypocreomycetidae</taxon>
        <taxon>Hypocreales</taxon>
        <taxon>Cordycipitaceae</taxon>
        <taxon>Akanthomyces</taxon>
        <taxon>Cordyceps confragosa</taxon>
    </lineage>
</organism>
<evidence type="ECO:0000256" key="9">
    <source>
        <dbReference type="ARBA" id="ARBA00023157"/>
    </source>
</evidence>
<reference evidence="12 13" key="1">
    <citation type="journal article" date="2016" name="Genome Biol. Evol.">
        <title>Divergent and convergent evolution of fungal pathogenicity.</title>
        <authorList>
            <person name="Shang Y."/>
            <person name="Xiao G."/>
            <person name="Zheng P."/>
            <person name="Cen K."/>
            <person name="Zhan S."/>
            <person name="Wang C."/>
        </authorList>
    </citation>
    <scope>NUCLEOTIDE SEQUENCE [LARGE SCALE GENOMIC DNA]</scope>
    <source>
        <strain evidence="12 13">RCEF 1005</strain>
    </source>
</reference>
<comment type="function">
    <text evidence="1">Secreted metalloproteinase that allows assimilation of proteinaceous substrates.</text>
</comment>
<feature type="signal peptide" evidence="10">
    <location>
        <begin position="1"/>
        <end position="22"/>
    </location>
</feature>
<feature type="domain" description="Peptidase M43 pregnancy-associated plasma-A" evidence="11">
    <location>
        <begin position="188"/>
        <end position="279"/>
    </location>
</feature>
<evidence type="ECO:0000313" key="12">
    <source>
        <dbReference type="EMBL" id="OAA73033.1"/>
    </source>
</evidence>
<keyword evidence="13" id="KW-1185">Reference proteome</keyword>
<dbReference type="PANTHER" id="PTHR47466">
    <property type="match status" value="1"/>
</dbReference>
<keyword evidence="4" id="KW-0479">Metal-binding</keyword>